<accession>A0ABR6BVV8</accession>
<feature type="transmembrane region" description="Helical" evidence="2">
    <location>
        <begin position="12"/>
        <end position="35"/>
    </location>
</feature>
<feature type="compositionally biased region" description="Basic and acidic residues" evidence="1">
    <location>
        <begin position="143"/>
        <end position="157"/>
    </location>
</feature>
<organism evidence="3 4">
    <name type="scientific">Kutzneria viridogrisea</name>
    <dbReference type="NCBI Taxonomy" id="47990"/>
    <lineage>
        <taxon>Bacteria</taxon>
        <taxon>Bacillati</taxon>
        <taxon>Actinomycetota</taxon>
        <taxon>Actinomycetes</taxon>
        <taxon>Pseudonocardiales</taxon>
        <taxon>Pseudonocardiaceae</taxon>
        <taxon>Kutzneria</taxon>
    </lineage>
</organism>
<protein>
    <submittedName>
        <fullName evidence="3">Cytoskeletal protein RodZ</fullName>
    </submittedName>
</protein>
<keyword evidence="2" id="KW-0812">Transmembrane</keyword>
<dbReference type="EMBL" id="JACJID010000008">
    <property type="protein sequence ID" value="MBA8931049.1"/>
    <property type="molecule type" value="Genomic_DNA"/>
</dbReference>
<sequence>MSHRDTPPSGGGCFALVLFVPAAGVAALVAVATLLGGQDEAAPAGRTALPVHTTTYTVPSQVANTSTVTAESSAPQQLVMRERVGTDKPSSTTAAAPTTTKPAAVSIQVAVPPVATMTVTVEAPTVLAATTTSAVKPTQQTAEQHKPECKRGDECRPQSKPQPPRHPKR</sequence>
<evidence type="ECO:0000256" key="2">
    <source>
        <dbReference type="SAM" id="Phobius"/>
    </source>
</evidence>
<dbReference type="RefSeq" id="WP_182840203.1">
    <property type="nucleotide sequence ID" value="NZ_BAAABQ010000066.1"/>
</dbReference>
<proteinExistence type="predicted"/>
<gene>
    <name evidence="3" type="ORF">BC739_008296</name>
</gene>
<keyword evidence="4" id="KW-1185">Reference proteome</keyword>
<evidence type="ECO:0000313" key="4">
    <source>
        <dbReference type="Proteomes" id="UP000517916"/>
    </source>
</evidence>
<evidence type="ECO:0000256" key="1">
    <source>
        <dbReference type="SAM" id="MobiDB-lite"/>
    </source>
</evidence>
<reference evidence="3 4" key="1">
    <citation type="submission" date="2020-08" db="EMBL/GenBank/DDBJ databases">
        <title>Genomic Encyclopedia of Archaeal and Bacterial Type Strains, Phase II (KMG-II): from individual species to whole genera.</title>
        <authorList>
            <person name="Goeker M."/>
        </authorList>
    </citation>
    <scope>NUCLEOTIDE SEQUENCE [LARGE SCALE GENOMIC DNA]</scope>
    <source>
        <strain evidence="3 4">DSM 43850</strain>
    </source>
</reference>
<feature type="region of interest" description="Disordered" evidence="1">
    <location>
        <begin position="130"/>
        <end position="169"/>
    </location>
</feature>
<dbReference type="Proteomes" id="UP000517916">
    <property type="component" value="Unassembled WGS sequence"/>
</dbReference>
<keyword evidence="2" id="KW-1133">Transmembrane helix</keyword>
<evidence type="ECO:0000313" key="3">
    <source>
        <dbReference type="EMBL" id="MBA8931049.1"/>
    </source>
</evidence>
<keyword evidence="2" id="KW-0472">Membrane</keyword>
<feature type="compositionally biased region" description="Polar residues" evidence="1">
    <location>
        <begin position="130"/>
        <end position="142"/>
    </location>
</feature>
<name>A0ABR6BVV8_9PSEU</name>
<comment type="caution">
    <text evidence="3">The sequence shown here is derived from an EMBL/GenBank/DDBJ whole genome shotgun (WGS) entry which is preliminary data.</text>
</comment>